<dbReference type="PANTHER" id="PTHR42833">
    <property type="entry name" value="URIDYLATE KINASE"/>
    <property type="match status" value="1"/>
</dbReference>
<feature type="binding site" evidence="11">
    <location>
        <begin position="135"/>
        <end position="142"/>
    </location>
    <ligand>
        <name>UMP</name>
        <dbReference type="ChEBI" id="CHEBI:57865"/>
    </ligand>
</feature>
<keyword evidence="6 11" id="KW-0547">Nucleotide-binding</keyword>
<dbReference type="InterPro" id="IPR015963">
    <property type="entry name" value="Uridylate_kinase_bac"/>
</dbReference>
<keyword evidence="7 11" id="KW-0418">Kinase</keyword>
<comment type="activity regulation">
    <text evidence="11">Inhibited by UTP.</text>
</comment>
<protein>
    <recommendedName>
        <fullName evidence="11">Uridylate kinase</fullName>
        <shortName evidence="11">UK</shortName>
        <ecNumber evidence="11">2.7.4.22</ecNumber>
    </recommendedName>
    <alternativeName>
        <fullName evidence="11">Uridine monophosphate kinase</fullName>
        <shortName evidence="11">UMP kinase</shortName>
        <shortName evidence="11">UMPK</shortName>
    </alternativeName>
</protein>
<evidence type="ECO:0000256" key="2">
    <source>
        <dbReference type="ARBA" id="ARBA00004791"/>
    </source>
</evidence>
<name>A0A917CC11_9HYPH</name>
<dbReference type="Pfam" id="PF00696">
    <property type="entry name" value="AA_kinase"/>
    <property type="match status" value="1"/>
</dbReference>
<feature type="binding site" evidence="11">
    <location>
        <position position="54"/>
    </location>
    <ligand>
        <name>UMP</name>
        <dbReference type="ChEBI" id="CHEBI:57865"/>
    </ligand>
</feature>
<comment type="caution">
    <text evidence="13">The sequence shown here is derived from an EMBL/GenBank/DDBJ whole genome shotgun (WGS) entry which is preliminary data.</text>
</comment>
<evidence type="ECO:0000256" key="1">
    <source>
        <dbReference type="ARBA" id="ARBA00004496"/>
    </source>
</evidence>
<reference evidence="13" key="1">
    <citation type="journal article" date="2014" name="Int. J. Syst. Evol. Microbiol.">
        <title>Complete genome sequence of Corynebacterium casei LMG S-19264T (=DSM 44701T), isolated from a smear-ripened cheese.</title>
        <authorList>
            <consortium name="US DOE Joint Genome Institute (JGI-PGF)"/>
            <person name="Walter F."/>
            <person name="Albersmeier A."/>
            <person name="Kalinowski J."/>
            <person name="Ruckert C."/>
        </authorList>
    </citation>
    <scope>NUCLEOTIDE SEQUENCE</scope>
    <source>
        <strain evidence="13">CCM 7897</strain>
    </source>
</reference>
<dbReference type="AlphaFoldDB" id="A0A917CC11"/>
<feature type="binding site" evidence="11">
    <location>
        <position position="171"/>
    </location>
    <ligand>
        <name>ATP</name>
        <dbReference type="ChEBI" id="CHEBI:30616"/>
    </ligand>
</feature>
<comment type="caution">
    <text evidence="11">Lacks conserved residue(s) required for the propagation of feature annotation.</text>
</comment>
<comment type="pathway">
    <text evidence="2 11">Pyrimidine metabolism; CTP biosynthesis via de novo pathway; UDP from UMP (UMPK route): step 1/1.</text>
</comment>
<evidence type="ECO:0000256" key="7">
    <source>
        <dbReference type="ARBA" id="ARBA00022777"/>
    </source>
</evidence>
<dbReference type="PIRSF" id="PIRSF005650">
    <property type="entry name" value="Uridylate_kin"/>
    <property type="match status" value="1"/>
</dbReference>
<dbReference type="CDD" id="cd04254">
    <property type="entry name" value="AAK_UMPK-PyrH-Ec"/>
    <property type="match status" value="1"/>
</dbReference>
<evidence type="ECO:0000256" key="4">
    <source>
        <dbReference type="ARBA" id="ARBA00022490"/>
    </source>
</evidence>
<evidence type="ECO:0000256" key="5">
    <source>
        <dbReference type="ARBA" id="ARBA00022679"/>
    </source>
</evidence>
<gene>
    <name evidence="11 13" type="primary">pyrH</name>
    <name evidence="13" type="ORF">GCM10007301_49810</name>
</gene>
<dbReference type="PANTHER" id="PTHR42833:SF4">
    <property type="entry name" value="URIDYLATE KINASE PUMPKIN, CHLOROPLASTIC"/>
    <property type="match status" value="1"/>
</dbReference>
<feature type="binding site" evidence="11">
    <location>
        <position position="168"/>
    </location>
    <ligand>
        <name>ATP</name>
        <dbReference type="ChEBI" id="CHEBI:30616"/>
    </ligand>
</feature>
<evidence type="ECO:0000256" key="8">
    <source>
        <dbReference type="ARBA" id="ARBA00022840"/>
    </source>
</evidence>
<accession>A0A917CC11</accession>
<comment type="subcellular location">
    <subcellularLocation>
        <location evidence="1 11">Cytoplasm</location>
    </subcellularLocation>
</comment>
<feature type="binding site" evidence="11">
    <location>
        <position position="162"/>
    </location>
    <ligand>
        <name>ATP</name>
        <dbReference type="ChEBI" id="CHEBI:30616"/>
    </ligand>
</feature>
<dbReference type="InterPro" id="IPR036393">
    <property type="entry name" value="AceGlu_kinase-like_sf"/>
</dbReference>
<evidence type="ECO:0000256" key="6">
    <source>
        <dbReference type="ARBA" id="ARBA00022741"/>
    </source>
</evidence>
<dbReference type="Gene3D" id="3.40.1160.10">
    <property type="entry name" value="Acetylglutamate kinase-like"/>
    <property type="match status" value="1"/>
</dbReference>
<keyword evidence="14" id="KW-1185">Reference proteome</keyword>
<keyword evidence="9 11" id="KW-0665">Pyrimidine biosynthesis</keyword>
<evidence type="ECO:0000259" key="12">
    <source>
        <dbReference type="Pfam" id="PF00696"/>
    </source>
</evidence>
<dbReference type="GO" id="GO:0006225">
    <property type="term" value="P:UDP biosynthetic process"/>
    <property type="evidence" value="ECO:0007669"/>
    <property type="project" value="TreeGrafter"/>
</dbReference>
<proteinExistence type="inferred from homology"/>
<comment type="similarity">
    <text evidence="3 11">Belongs to the UMP kinase family.</text>
</comment>
<comment type="subunit">
    <text evidence="11">Homohexamer.</text>
</comment>
<feature type="binding site" evidence="11">
    <location>
        <position position="74"/>
    </location>
    <ligand>
        <name>UMP</name>
        <dbReference type="ChEBI" id="CHEBI:57865"/>
    </ligand>
</feature>
<evidence type="ECO:0000256" key="10">
    <source>
        <dbReference type="ARBA" id="ARBA00047767"/>
    </source>
</evidence>
<dbReference type="GO" id="GO:0005829">
    <property type="term" value="C:cytosol"/>
    <property type="evidence" value="ECO:0007669"/>
    <property type="project" value="TreeGrafter"/>
</dbReference>
<keyword evidence="5 11" id="KW-0808">Transferase</keyword>
<dbReference type="GO" id="GO:0044210">
    <property type="term" value="P:'de novo' CTP biosynthetic process"/>
    <property type="evidence" value="ECO:0007669"/>
    <property type="project" value="UniProtKB-UniRule"/>
</dbReference>
<reference evidence="13" key="2">
    <citation type="submission" date="2020-09" db="EMBL/GenBank/DDBJ databases">
        <authorList>
            <person name="Sun Q."/>
            <person name="Sedlacek I."/>
        </authorList>
    </citation>
    <scope>NUCLEOTIDE SEQUENCE</scope>
    <source>
        <strain evidence="13">CCM 7897</strain>
    </source>
</reference>
<feature type="binding site" evidence="11">
    <location>
        <position position="163"/>
    </location>
    <ligand>
        <name>ATP</name>
        <dbReference type="ChEBI" id="CHEBI:30616"/>
    </ligand>
</feature>
<feature type="binding site" evidence="11">
    <location>
        <position position="59"/>
    </location>
    <ligand>
        <name>ATP</name>
        <dbReference type="ChEBI" id="CHEBI:30616"/>
    </ligand>
</feature>
<feature type="binding site" evidence="11">
    <location>
        <position position="55"/>
    </location>
    <ligand>
        <name>ATP</name>
        <dbReference type="ChEBI" id="CHEBI:30616"/>
    </ligand>
</feature>
<keyword evidence="4 11" id="KW-0963">Cytoplasm</keyword>
<dbReference type="InterPro" id="IPR011817">
    <property type="entry name" value="Uridylate_kinase"/>
</dbReference>
<dbReference type="Proteomes" id="UP000606044">
    <property type="component" value="Unassembled WGS sequence"/>
</dbReference>
<comment type="function">
    <text evidence="11">Catalyzes the reversible phosphorylation of UMP to UDP.</text>
</comment>
<comment type="catalytic activity">
    <reaction evidence="10 11">
        <text>UMP + ATP = UDP + ADP</text>
        <dbReference type="Rhea" id="RHEA:24400"/>
        <dbReference type="ChEBI" id="CHEBI:30616"/>
        <dbReference type="ChEBI" id="CHEBI:57865"/>
        <dbReference type="ChEBI" id="CHEBI:58223"/>
        <dbReference type="ChEBI" id="CHEBI:456216"/>
        <dbReference type="EC" id="2.7.4.22"/>
    </reaction>
</comment>
<sequence>MTDLPYPRILVKVSGEALMGSEPFGLHPPTVARIARELVAARELGCEVGVVVGGGNILRGARVAGEDLDRSTADHMGMLATVMNCLALEAAIEAAGQPARTMSAIPMPTVCEPYARQPAMRHLRLGRVVLLAGGTGNPYFTTDTGAVLRAAELDADAVLKATNVDGVYTADPKTDPSATRYERITHDQALAYDLKVMDAAAFALAREAALPIIVFSIREPGAIVAAAKGEGHVTVVSP</sequence>
<dbReference type="HAMAP" id="MF_01220_B">
    <property type="entry name" value="PyrH_B"/>
    <property type="match status" value="1"/>
</dbReference>
<dbReference type="GO" id="GO:0005524">
    <property type="term" value="F:ATP binding"/>
    <property type="evidence" value="ECO:0007669"/>
    <property type="project" value="UniProtKB-KW"/>
</dbReference>
<evidence type="ECO:0000256" key="11">
    <source>
        <dbReference type="HAMAP-Rule" id="MF_01220"/>
    </source>
</evidence>
<dbReference type="FunFam" id="3.40.1160.10:FF:000001">
    <property type="entry name" value="Uridylate kinase"/>
    <property type="match status" value="1"/>
</dbReference>
<organism evidence="13 14">
    <name type="scientific">Azorhizobium oxalatiphilum</name>
    <dbReference type="NCBI Taxonomy" id="980631"/>
    <lineage>
        <taxon>Bacteria</taxon>
        <taxon>Pseudomonadati</taxon>
        <taxon>Pseudomonadota</taxon>
        <taxon>Alphaproteobacteria</taxon>
        <taxon>Hyphomicrobiales</taxon>
        <taxon>Xanthobacteraceae</taxon>
        <taxon>Azorhizobium</taxon>
    </lineage>
</organism>
<dbReference type="RefSeq" id="WP_188583577.1">
    <property type="nucleotide sequence ID" value="NZ_BMCT01000009.1"/>
</dbReference>
<dbReference type="InterPro" id="IPR001048">
    <property type="entry name" value="Asp/Glu/Uridylate_kinase"/>
</dbReference>
<dbReference type="GO" id="GO:0033862">
    <property type="term" value="F:UMP kinase activity"/>
    <property type="evidence" value="ECO:0007669"/>
    <property type="project" value="UniProtKB-EC"/>
</dbReference>
<dbReference type="NCBIfam" id="TIGR02075">
    <property type="entry name" value="pyrH_bact"/>
    <property type="match status" value="1"/>
</dbReference>
<keyword evidence="8 11" id="KW-0067">ATP-binding</keyword>
<evidence type="ECO:0000256" key="3">
    <source>
        <dbReference type="ARBA" id="ARBA00007614"/>
    </source>
</evidence>
<feature type="domain" description="Aspartate/glutamate/uridylate kinase" evidence="12">
    <location>
        <begin position="8"/>
        <end position="216"/>
    </location>
</feature>
<feature type="binding site" evidence="11">
    <location>
        <begin position="12"/>
        <end position="15"/>
    </location>
    <ligand>
        <name>ATP</name>
        <dbReference type="ChEBI" id="CHEBI:30616"/>
    </ligand>
</feature>
<evidence type="ECO:0000313" key="13">
    <source>
        <dbReference type="EMBL" id="GGF83841.1"/>
    </source>
</evidence>
<evidence type="ECO:0000313" key="14">
    <source>
        <dbReference type="Proteomes" id="UP000606044"/>
    </source>
</evidence>
<dbReference type="EMBL" id="BMCT01000009">
    <property type="protein sequence ID" value="GGF83841.1"/>
    <property type="molecule type" value="Genomic_DNA"/>
</dbReference>
<dbReference type="EC" id="2.7.4.22" evidence="11"/>
<dbReference type="SUPFAM" id="SSF53633">
    <property type="entry name" value="Carbamate kinase-like"/>
    <property type="match status" value="1"/>
</dbReference>
<evidence type="ECO:0000256" key="9">
    <source>
        <dbReference type="ARBA" id="ARBA00022975"/>
    </source>
</evidence>